<dbReference type="AlphaFoldDB" id="A0A168GD20"/>
<evidence type="ECO:0000259" key="3">
    <source>
        <dbReference type="Pfam" id="PF20597"/>
    </source>
</evidence>
<organism evidence="4 5">
    <name type="scientific">Mucor lusitanicus CBS 277.49</name>
    <dbReference type="NCBI Taxonomy" id="747725"/>
    <lineage>
        <taxon>Eukaryota</taxon>
        <taxon>Fungi</taxon>
        <taxon>Fungi incertae sedis</taxon>
        <taxon>Mucoromycota</taxon>
        <taxon>Mucoromycotina</taxon>
        <taxon>Mucoromycetes</taxon>
        <taxon>Mucorales</taxon>
        <taxon>Mucorineae</taxon>
        <taxon>Mucoraceae</taxon>
        <taxon>Mucor</taxon>
    </lineage>
</organism>
<keyword evidence="2" id="KW-0732">Signal</keyword>
<reference evidence="4 5" key="1">
    <citation type="submission" date="2015-06" db="EMBL/GenBank/DDBJ databases">
        <title>Expansion of signal transduction pathways in fungi by whole-genome duplication.</title>
        <authorList>
            <consortium name="DOE Joint Genome Institute"/>
            <person name="Corrochano L.M."/>
            <person name="Kuo A."/>
            <person name="Marcet-Houben M."/>
            <person name="Polaino S."/>
            <person name="Salamov A."/>
            <person name="Villalobos J.M."/>
            <person name="Alvarez M.I."/>
            <person name="Avalos J."/>
            <person name="Benito E.P."/>
            <person name="Benoit I."/>
            <person name="Burger G."/>
            <person name="Camino L.P."/>
            <person name="Canovas D."/>
            <person name="Cerda-Olmedo E."/>
            <person name="Cheng J.-F."/>
            <person name="Dominguez A."/>
            <person name="Elias M."/>
            <person name="Eslava A.P."/>
            <person name="Glaser F."/>
            <person name="Grimwood J."/>
            <person name="Gutierrez G."/>
            <person name="Heitman J."/>
            <person name="Henrissat B."/>
            <person name="Iturriaga E.A."/>
            <person name="Lang B.F."/>
            <person name="Lavin J.L."/>
            <person name="Lee S."/>
            <person name="Li W."/>
            <person name="Lindquist E."/>
            <person name="Lopez-Garcia S."/>
            <person name="Luque E.M."/>
            <person name="Marcos A.T."/>
            <person name="Martin J."/>
            <person name="Mccluskey K."/>
            <person name="Medina H.R."/>
            <person name="Miralles-Duran A."/>
            <person name="Miyazaki A."/>
            <person name="Munoz-Torres E."/>
            <person name="Oguiza J.A."/>
            <person name="Ohm R."/>
            <person name="Olmedo M."/>
            <person name="Orejas M."/>
            <person name="Ortiz-Castellanos L."/>
            <person name="Pisabarro A.G."/>
            <person name="Rodriguez-Romero J."/>
            <person name="Ruiz-Herrera J."/>
            <person name="Ruiz-Vazquez R."/>
            <person name="Sanz C."/>
            <person name="Schackwitz W."/>
            <person name="Schmutz J."/>
            <person name="Shahriari M."/>
            <person name="Shelest E."/>
            <person name="Silva-Franco F."/>
            <person name="Soanes D."/>
            <person name="Syed K."/>
            <person name="Tagua V.G."/>
            <person name="Talbot N.J."/>
            <person name="Thon M."/>
            <person name="De Vries R.P."/>
            <person name="Wiebenga A."/>
            <person name="Yadav J.S."/>
            <person name="Braun E.L."/>
            <person name="Baker S."/>
            <person name="Garre V."/>
            <person name="Horwitz B."/>
            <person name="Torres-Martinez S."/>
            <person name="Idnurm A."/>
            <person name="Herrera-Estrella A."/>
            <person name="Gabaldon T."/>
            <person name="Grigoriev I.V."/>
        </authorList>
    </citation>
    <scope>NUCLEOTIDE SEQUENCE [LARGE SCALE GENOMIC DNA]</scope>
    <source>
        <strain evidence="4 5">CBS 277.49</strain>
    </source>
</reference>
<feature type="compositionally biased region" description="Basic and acidic residues" evidence="1">
    <location>
        <begin position="485"/>
        <end position="508"/>
    </location>
</feature>
<dbReference type="NCBIfam" id="TIGR04215">
    <property type="entry name" value="choice_anch_A"/>
    <property type="match status" value="1"/>
</dbReference>
<evidence type="ECO:0000256" key="1">
    <source>
        <dbReference type="SAM" id="MobiDB-lite"/>
    </source>
</evidence>
<dbReference type="EMBL" id="AMYB01000016">
    <property type="protein sequence ID" value="OAC97565.1"/>
    <property type="molecule type" value="Genomic_DNA"/>
</dbReference>
<keyword evidence="5" id="KW-1185">Reference proteome</keyword>
<dbReference type="Proteomes" id="UP000077051">
    <property type="component" value="Unassembled WGS sequence"/>
</dbReference>
<feature type="compositionally biased region" description="Acidic residues" evidence="1">
    <location>
        <begin position="522"/>
        <end position="531"/>
    </location>
</feature>
<evidence type="ECO:0000313" key="5">
    <source>
        <dbReference type="Proteomes" id="UP000077051"/>
    </source>
</evidence>
<feature type="chain" id="PRO_5007897198" description="Choice-of-anchor A domain-containing protein" evidence="2">
    <location>
        <begin position="23"/>
        <end position="531"/>
    </location>
</feature>
<feature type="region of interest" description="Disordered" evidence="1">
    <location>
        <begin position="457"/>
        <end position="531"/>
    </location>
</feature>
<dbReference type="VEuPathDB" id="FungiDB:MUCCIDRAFT_116342"/>
<feature type="compositionally biased region" description="Basic and acidic residues" evidence="1">
    <location>
        <begin position="459"/>
        <end position="471"/>
    </location>
</feature>
<evidence type="ECO:0000256" key="2">
    <source>
        <dbReference type="SAM" id="SignalP"/>
    </source>
</evidence>
<feature type="signal peptide" evidence="2">
    <location>
        <begin position="1"/>
        <end position="22"/>
    </location>
</feature>
<proteinExistence type="predicted"/>
<feature type="compositionally biased region" description="Acidic residues" evidence="1">
    <location>
        <begin position="472"/>
        <end position="484"/>
    </location>
</feature>
<dbReference type="STRING" id="747725.A0A168GD20"/>
<sequence length="531" mass="57762">MKNPLLNTSLILAAWAALSVNAAPANQTTTAASVQDVCSLLTSLSTEGKMLTQFNGVFFGDFTSGKNGGSQGPLAVGGSFSGENAIINQRNQAACASETSDAVFGHHGLILRGDINTNATTMRVNGFAHVHNNKTAANIVTPLKECSIKEAATAFDFEKTRMNAMGMSQHLASMLPNWNINKMGVIVNIVAEGVDIQQPFNLFTMPAACNHATCEAKNYFECANDHVCEVPEAALSDVHAMLLGNGTWTGPVEQVFPDDKMIVFNIPVLDGETFDIKTRNPSAGLNACNTVFNFYAVNLQGVYVPNGRFTLKRSSHESLAGMVLAPQAHIIDTFYGSFSGQIIADSYEAHDSGVQIKDYLFSGNAKCQAFTGCSAAAAATASVASVASVEAPQPSVSAQKKKLVRRQDVTDAVTDEITTTVADTSEATTIGTVTTTELITGGRDPWHRHKVKHWIHQWDSGKKSGKGQDKEYDQEEDDDQDMDEEEKKEWKEKGVDPEKHDKDFDFGGKKPHKKPAHRFDYYYEDEEEEHF</sequence>
<evidence type="ECO:0000313" key="4">
    <source>
        <dbReference type="EMBL" id="OAC97565.1"/>
    </source>
</evidence>
<dbReference type="OrthoDB" id="2286050at2759"/>
<gene>
    <name evidence="4" type="ORF">MUCCIDRAFT_116342</name>
</gene>
<name>A0A168GD20_MUCCL</name>
<feature type="domain" description="Choice-of-anchor A" evidence="3">
    <location>
        <begin position="51"/>
        <end position="351"/>
    </location>
</feature>
<comment type="caution">
    <text evidence="4">The sequence shown here is derived from an EMBL/GenBank/DDBJ whole genome shotgun (WGS) entry which is preliminary data.</text>
</comment>
<protein>
    <recommendedName>
        <fullName evidence="3">Choice-of-anchor A domain-containing protein</fullName>
    </recommendedName>
</protein>
<dbReference type="Pfam" id="PF20597">
    <property type="entry name" value="pAdhesive_15"/>
    <property type="match status" value="1"/>
</dbReference>
<accession>A0A168GD20</accession>
<dbReference type="InterPro" id="IPR026588">
    <property type="entry name" value="Choice_anch_A"/>
</dbReference>